<reference evidence="3" key="1">
    <citation type="submission" date="2015-10" db="EMBL/GenBank/DDBJ databases">
        <authorList>
            <person name="Regsiter A."/>
            <person name="william w."/>
        </authorList>
    </citation>
    <scope>NUCLEOTIDE SEQUENCE [LARGE SCALE GENOMIC DNA]</scope>
</reference>
<dbReference type="Pfam" id="PF01850">
    <property type="entry name" value="PIN"/>
    <property type="match status" value="1"/>
</dbReference>
<dbReference type="RefSeq" id="WP_072719742.1">
    <property type="nucleotide sequence ID" value="NZ_LN889802.1"/>
</dbReference>
<dbReference type="InterPro" id="IPR002716">
    <property type="entry name" value="PIN_dom"/>
</dbReference>
<protein>
    <submittedName>
        <fullName evidence="2">PilT protein domain protein</fullName>
    </submittedName>
</protein>
<feature type="domain" description="PIN" evidence="1">
    <location>
        <begin position="5"/>
        <end position="77"/>
    </location>
</feature>
<evidence type="ECO:0000313" key="3">
    <source>
        <dbReference type="Proteomes" id="UP000184315"/>
    </source>
</evidence>
<sequence length="89" mass="10671">MNRFLLDTNIISEPLKLEPNPVIISRLQQYQEEVSIATVTWHELVFGCYRLPISKRRERIEQYLHEIVEPNIPILSYNSDKTFNFFLDF</sequence>
<keyword evidence="3" id="KW-1185">Reference proteome</keyword>
<proteinExistence type="predicted"/>
<dbReference type="EMBL" id="CZDF01000156">
    <property type="protein sequence ID" value="CUR33083.1"/>
    <property type="molecule type" value="Genomic_DNA"/>
</dbReference>
<dbReference type="AlphaFoldDB" id="A0A1J1LKS5"/>
<organism evidence="2 3">
    <name type="scientific">Planktothrix tepida PCC 9214</name>
    <dbReference type="NCBI Taxonomy" id="671072"/>
    <lineage>
        <taxon>Bacteria</taxon>
        <taxon>Bacillati</taxon>
        <taxon>Cyanobacteriota</taxon>
        <taxon>Cyanophyceae</taxon>
        <taxon>Oscillatoriophycideae</taxon>
        <taxon>Oscillatoriales</taxon>
        <taxon>Microcoleaceae</taxon>
        <taxon>Planktothrix</taxon>
    </lineage>
</organism>
<dbReference type="Gene3D" id="3.40.50.1010">
    <property type="entry name" value="5'-nuclease"/>
    <property type="match status" value="1"/>
</dbReference>
<dbReference type="STRING" id="671072.PL9214500330"/>
<evidence type="ECO:0000259" key="1">
    <source>
        <dbReference type="Pfam" id="PF01850"/>
    </source>
</evidence>
<name>A0A1J1LKS5_9CYAN</name>
<dbReference type="InterPro" id="IPR029060">
    <property type="entry name" value="PIN-like_dom_sf"/>
</dbReference>
<evidence type="ECO:0000313" key="2">
    <source>
        <dbReference type="EMBL" id="CUR33083.1"/>
    </source>
</evidence>
<dbReference type="OrthoDB" id="9804823at2"/>
<dbReference type="SUPFAM" id="SSF88723">
    <property type="entry name" value="PIN domain-like"/>
    <property type="match status" value="1"/>
</dbReference>
<accession>A0A1J1LKS5</accession>
<dbReference type="Proteomes" id="UP000184315">
    <property type="component" value="Unassembled WGS sequence"/>
</dbReference>
<gene>
    <name evidence="2" type="ORF">PL9214500330</name>
</gene>